<name>A0AAD1C306_METFU</name>
<accession>A0AAD1C306</accession>
<dbReference type="InterPro" id="IPR052345">
    <property type="entry name" value="Rad_response_metalloprotease"/>
</dbReference>
<evidence type="ECO:0000259" key="1">
    <source>
        <dbReference type="Pfam" id="PF06114"/>
    </source>
</evidence>
<gene>
    <name evidence="2" type="ORF">KF707C_47980</name>
</gene>
<dbReference type="InterPro" id="IPR010982">
    <property type="entry name" value="Lambda_DNA-bd_dom_sf"/>
</dbReference>
<sequence length="474" mass="51568">MVSIKEAPPKEELDLVFGPSSSGDSLLERARTSRQCFVRSQVQVAPASPEATGRVFSASEALAAFGWEIIRRAILEGAAPIISSPQEPAATLKVRRSELGLSTGDVSRRAGCSESELLRAETEGERSPYRTLERIGAALALDERKLGIQANPGRDAGLGVRLRELTGRGGDMAAFGPSTVLGLTEAAWVIARQDFLSDSANEIKAKLPAHDSNFSYPAYQVGFSLAAKTRKLLDLTDDQPIESVRELIEDKLGIPLIQHSLNSKFAGATISNGTSRGIVINENGMNSNVWVRRMTLSHELGHLLWDPEDKLEKVRADDYGDLDEDVRISKRDPAEIRANAFAVAFLAPPSAIKKLAAKESNPAKVISEIMTMYGIGGTAAKHHYQNITGIKIGETNLGLLPEPDDGWVAAENLSIDYFPINNTPITRRGRFAWLVARLCTDNFLSLDTAASYLNCSQDEAKDNLSKIISLWQTN</sequence>
<reference evidence="2 3" key="2">
    <citation type="journal article" date="2017" name="Int. J. Syst. Evol. Microbiol.">
        <title>Pseudomonas furukawaii sp. nov., a polychlorinated biphenyl-degrading bacterium isolated from biphenyl-contaminated soil in Japan.</title>
        <authorList>
            <person name="Kimura N."/>
            <person name="Watanabe T."/>
            <person name="Suenaga H."/>
            <person name="Fujihara H."/>
            <person name="Futagami T."/>
            <person name="Goto M."/>
            <person name="Hanada S."/>
            <person name="Hirose J."/>
        </authorList>
    </citation>
    <scope>NUCLEOTIDE SEQUENCE [LARGE SCALE GENOMIC DNA]</scope>
    <source>
        <strain evidence="3">DSM 10086 / NBRC 110670 / KF707</strain>
    </source>
</reference>
<organism evidence="2 3">
    <name type="scientific">Metapseudomonas furukawaii</name>
    <name type="common">Pseudomonas furukawaii</name>
    <dbReference type="NCBI Taxonomy" id="1149133"/>
    <lineage>
        <taxon>Bacteria</taxon>
        <taxon>Pseudomonadati</taxon>
        <taxon>Pseudomonadota</taxon>
        <taxon>Gammaproteobacteria</taxon>
        <taxon>Pseudomonadales</taxon>
        <taxon>Pseudomonadaceae</taxon>
        <taxon>Metapseudomonas</taxon>
    </lineage>
</organism>
<dbReference type="Gene3D" id="1.10.10.2910">
    <property type="match status" value="1"/>
</dbReference>
<evidence type="ECO:0000313" key="2">
    <source>
        <dbReference type="EMBL" id="BAU76486.1"/>
    </source>
</evidence>
<dbReference type="KEGG" id="pfuw:KF707C_47980"/>
<dbReference type="GO" id="GO:0003677">
    <property type="term" value="F:DNA binding"/>
    <property type="evidence" value="ECO:0007669"/>
    <property type="project" value="InterPro"/>
</dbReference>
<reference evidence="3" key="1">
    <citation type="submission" date="2015-05" db="EMBL/GenBank/DDBJ databases">
        <title>Draft genome sequencing of a biphenyl-degrading bacterium, Pseudomonas balearica KF707 (=NBRC110670).</title>
        <authorList>
            <person name="Kimura N."/>
            <person name="Hirose J."/>
            <person name="Watanabe T."/>
            <person name="Suenaga H."/>
            <person name="Fujihara H."/>
            <person name="Noguchi M."/>
            <person name="Hashimoto M."/>
            <person name="Shimodaira J."/>
            <person name="Tsuchikane K."/>
            <person name="Hosoyama A."/>
            <person name="Yamazoe A."/>
            <person name="Fujita N."/>
            <person name="Furukawa K."/>
        </authorList>
    </citation>
    <scope>NUCLEOTIDE SEQUENCE [LARGE SCALE GENOMIC DNA]</scope>
    <source>
        <strain evidence="3">DSM 10086 / NBRC 110670 / KF707</strain>
    </source>
</reference>
<dbReference type="Pfam" id="PF06114">
    <property type="entry name" value="Peptidase_M78"/>
    <property type="match status" value="1"/>
</dbReference>
<keyword evidence="3" id="KW-1185">Reference proteome</keyword>
<dbReference type="Proteomes" id="UP000218554">
    <property type="component" value="Chromosome"/>
</dbReference>
<dbReference type="Gene3D" id="1.10.260.40">
    <property type="entry name" value="lambda repressor-like DNA-binding domains"/>
    <property type="match status" value="1"/>
</dbReference>
<dbReference type="PANTHER" id="PTHR43236">
    <property type="entry name" value="ANTITOXIN HIGA1"/>
    <property type="match status" value="1"/>
</dbReference>
<protein>
    <recommendedName>
        <fullName evidence="1">IrrE N-terminal-like domain-containing protein</fullName>
    </recommendedName>
</protein>
<feature type="domain" description="IrrE N-terminal-like" evidence="1">
    <location>
        <begin position="252"/>
        <end position="380"/>
    </location>
</feature>
<evidence type="ECO:0000313" key="3">
    <source>
        <dbReference type="Proteomes" id="UP000218554"/>
    </source>
</evidence>
<dbReference type="PANTHER" id="PTHR43236:SF2">
    <property type="entry name" value="BLL0069 PROTEIN"/>
    <property type="match status" value="1"/>
</dbReference>
<dbReference type="EMBL" id="AP014862">
    <property type="protein sequence ID" value="BAU76486.1"/>
    <property type="molecule type" value="Genomic_DNA"/>
</dbReference>
<dbReference type="AlphaFoldDB" id="A0AAD1C306"/>
<proteinExistence type="predicted"/>
<dbReference type="RefSeq" id="WP_003456717.1">
    <property type="nucleotide sequence ID" value="NZ_AJMR01000229.1"/>
</dbReference>
<dbReference type="InterPro" id="IPR010359">
    <property type="entry name" value="IrrE_HExxH"/>
</dbReference>